<organism evidence="3 4">
    <name type="scientific">Arabidopsis thaliana</name>
    <name type="common">Mouse-ear cress</name>
    <dbReference type="NCBI Taxonomy" id="3702"/>
    <lineage>
        <taxon>Eukaryota</taxon>
        <taxon>Viridiplantae</taxon>
        <taxon>Streptophyta</taxon>
        <taxon>Embryophyta</taxon>
        <taxon>Tracheophyta</taxon>
        <taxon>Spermatophyta</taxon>
        <taxon>Magnoliopsida</taxon>
        <taxon>eudicotyledons</taxon>
        <taxon>Gunneridae</taxon>
        <taxon>Pentapetalae</taxon>
        <taxon>rosids</taxon>
        <taxon>malvids</taxon>
        <taxon>Brassicales</taxon>
        <taxon>Brassicaceae</taxon>
        <taxon>Camelineae</taxon>
        <taxon>Arabidopsis</taxon>
    </lineage>
</organism>
<proteinExistence type="predicted"/>
<dbReference type="HOGENOM" id="CLU_2834623_0_0_1"/>
<evidence type="ECO:0000256" key="1">
    <source>
        <dbReference type="SAM" id="SignalP"/>
    </source>
</evidence>
<reference evidence="4" key="2">
    <citation type="journal article" date="2017" name="Plant J.">
        <title>Araport11: a complete reannotation of the Arabidopsis thaliana reference genome.</title>
        <authorList>
            <person name="Cheng C.Y."/>
            <person name="Krishnakumar V."/>
            <person name="Chan A.P."/>
            <person name="Thibaud-Nissen F."/>
            <person name="Schobel S."/>
            <person name="Town C.D."/>
        </authorList>
    </citation>
    <scope>GENOME REANNOTATION</scope>
    <source>
        <strain evidence="4">cv. Columbia</strain>
    </source>
</reference>
<dbReference type="AlphaFoldDB" id="A8MRA1"/>
<name>A8MRA1_ARATH</name>
<dbReference type="KEGG" id="ath:AT1G11850"/>
<accession>A8MRA1</accession>
<dbReference type="GeneID" id="837732"/>
<dbReference type="ExpressionAtlas" id="A8MRA1">
    <property type="expression patterns" value="baseline and differential"/>
</dbReference>
<keyword evidence="3" id="KW-0812">Transmembrane</keyword>
<dbReference type="Araport" id="AT1G11850"/>
<dbReference type="EMBL" id="CP002684">
    <property type="protein sequence ID" value="AEE28800.1"/>
    <property type="molecule type" value="Genomic_DNA"/>
</dbReference>
<feature type="signal peptide" evidence="1">
    <location>
        <begin position="1"/>
        <end position="19"/>
    </location>
</feature>
<keyword evidence="3" id="KW-0472">Membrane</keyword>
<keyword evidence="4" id="KW-1185">Reference proteome</keyword>
<dbReference type="PhylomeDB" id="A8MRA1"/>
<gene>
    <name evidence="2 3" type="ordered locus">At1g11850</name>
    <name evidence="3" type="ORF">F12F1.31</name>
    <name evidence="3" type="ORF">F12F1_31</name>
</gene>
<evidence type="ECO:0000313" key="4">
    <source>
        <dbReference type="Proteomes" id="UP000006548"/>
    </source>
</evidence>
<dbReference type="ProteomicsDB" id="202025"/>
<reference evidence="3 4" key="1">
    <citation type="journal article" date="2000" name="Nature">
        <title>Sequence and analysis of chromosome 1 of the plant Arabidopsis thaliana.</title>
        <authorList>
            <person name="Theologis A."/>
            <person name="Ecker J.R."/>
            <person name="Palm C.J."/>
            <person name="Federspiel N.A."/>
            <person name="Kaul S."/>
            <person name="White O."/>
            <person name="Alonso J."/>
            <person name="Altafi H."/>
            <person name="Araujo R."/>
            <person name="Bowman C.L."/>
            <person name="Brooks S.Y."/>
            <person name="Buehler E."/>
            <person name="Chan A."/>
            <person name="Chao Q."/>
            <person name="Chen H."/>
            <person name="Cheuk R.F."/>
            <person name="Chin C.W."/>
            <person name="Chung M.K."/>
            <person name="Conn L."/>
            <person name="Conway A.B."/>
            <person name="Conway A.R."/>
            <person name="Creasy T.H."/>
            <person name="Dewar K."/>
            <person name="Dunn P."/>
            <person name="Etgu P."/>
            <person name="Feldblyum T.V."/>
            <person name="Feng J."/>
            <person name="Fong B."/>
            <person name="Fujii C.Y."/>
            <person name="Gill J.E."/>
            <person name="Goldsmith A.D."/>
            <person name="Haas B."/>
            <person name="Hansen N.F."/>
            <person name="Hughes B."/>
            <person name="Huizar L."/>
            <person name="Hunter J.L."/>
            <person name="Jenkins J."/>
            <person name="Johnson-Hopson C."/>
            <person name="Khan S."/>
            <person name="Khaykin E."/>
            <person name="Kim C.J."/>
            <person name="Koo H.L."/>
            <person name="Kremenetskaia I."/>
            <person name="Kurtz D.B."/>
            <person name="Kwan A."/>
            <person name="Lam B."/>
            <person name="Langin-Hooper S."/>
            <person name="Lee A."/>
            <person name="Lee J.M."/>
            <person name="Lenz C.A."/>
            <person name="Li J.H."/>
            <person name="Li Y."/>
            <person name="Lin X."/>
            <person name="Liu S.X."/>
            <person name="Liu Z.A."/>
            <person name="Luros J.S."/>
            <person name="Maiti R."/>
            <person name="Marziali A."/>
            <person name="Militscher J."/>
            <person name="Miranda M."/>
            <person name="Nguyen M."/>
            <person name="Nierman W.C."/>
            <person name="Osborne B.I."/>
            <person name="Pai G."/>
            <person name="Peterson J."/>
            <person name="Pham P.K."/>
            <person name="Rizzo M."/>
            <person name="Rooney T."/>
            <person name="Rowley D."/>
            <person name="Sakano H."/>
            <person name="Salzberg S.L."/>
            <person name="Schwartz J.R."/>
            <person name="Shinn P."/>
            <person name="Southwick A.M."/>
            <person name="Sun H."/>
            <person name="Tallon L.J."/>
            <person name="Tambunga G."/>
            <person name="Toriumi M.J."/>
            <person name="Town C.D."/>
            <person name="Utterback T."/>
            <person name="Van Aken S."/>
            <person name="Vaysberg M."/>
            <person name="Vysotskaia V.S."/>
            <person name="Walker M."/>
            <person name="Wu D."/>
            <person name="Yu G."/>
            <person name="Fraser C.M."/>
            <person name="Venter J.C."/>
            <person name="Davis R.W."/>
        </authorList>
    </citation>
    <scope>NUCLEOTIDE SEQUENCE [LARGE SCALE GENOMIC DNA]</scope>
    <source>
        <strain evidence="4">cv. Columbia</strain>
    </source>
</reference>
<keyword evidence="1" id="KW-0732">Signal</keyword>
<evidence type="ECO:0000313" key="3">
    <source>
        <dbReference type="EMBL" id="AEE28800.1"/>
    </source>
</evidence>
<feature type="chain" id="PRO_5002723864" evidence="1">
    <location>
        <begin position="20"/>
        <end position="66"/>
    </location>
</feature>
<sequence>MKGTFTNLLVLLLIALVCANVGARKLISEDTQFKDEKSFLGGGGSGDGLGLGLGGGAAGGGLGGLP</sequence>
<protein>
    <submittedName>
        <fullName evidence="3">Transmembrane protein</fullName>
    </submittedName>
</protein>
<dbReference type="TAIR" id="AT1G11850"/>
<evidence type="ECO:0000313" key="2">
    <source>
        <dbReference type="Araport" id="AT1G11850"/>
    </source>
</evidence>
<dbReference type="Proteomes" id="UP000006548">
    <property type="component" value="Chromosome 1"/>
</dbReference>